<feature type="region of interest" description="Disordered" evidence="16">
    <location>
        <begin position="902"/>
        <end position="1008"/>
    </location>
</feature>
<evidence type="ECO:0000256" key="4">
    <source>
        <dbReference type="ARBA" id="ARBA00022475"/>
    </source>
</evidence>
<dbReference type="Proteomes" id="UP000248482">
    <property type="component" value="Unplaced"/>
</dbReference>
<evidence type="ECO:0000256" key="14">
    <source>
        <dbReference type="ARBA" id="ARBA00037056"/>
    </source>
</evidence>
<dbReference type="InterPro" id="IPR000560">
    <property type="entry name" value="His_Pase_clade-2"/>
</dbReference>
<evidence type="ECO:0000313" key="18">
    <source>
        <dbReference type="Proteomes" id="UP000248482"/>
    </source>
</evidence>
<dbReference type="Gene3D" id="3.40.50.11950">
    <property type="match status" value="1"/>
</dbReference>
<evidence type="ECO:0000256" key="8">
    <source>
        <dbReference type="ARBA" id="ARBA00022741"/>
    </source>
</evidence>
<feature type="region of interest" description="Disordered" evidence="16">
    <location>
        <begin position="1195"/>
        <end position="1215"/>
    </location>
</feature>
<dbReference type="PANTHER" id="PTHR12750">
    <property type="entry name" value="DIPHOSPHOINOSITOL PENTAKISPHOSPHATE KINASE"/>
    <property type="match status" value="1"/>
</dbReference>
<evidence type="ECO:0000259" key="17">
    <source>
        <dbReference type="Pfam" id="PF18086"/>
    </source>
</evidence>
<keyword evidence="8 15" id="KW-0547">Nucleotide-binding</keyword>
<dbReference type="Gene3D" id="3.40.50.1240">
    <property type="entry name" value="Phosphoglycerate mutase-like"/>
    <property type="match status" value="1"/>
</dbReference>
<keyword evidence="10 15" id="KW-0067">ATP-binding</keyword>
<dbReference type="EC" id="2.7.4.24" evidence="15"/>
<protein>
    <recommendedName>
        <fullName evidence="15">Inositol hexakisphosphate and diphosphoinositol-pentakisphosphate kinase</fullName>
        <ecNumber evidence="15">2.7.4.24</ecNumber>
    </recommendedName>
</protein>
<comment type="catalytic activity">
    <reaction evidence="12">
        <text>5-diphospho-1D-myo-inositol 1,2,3,4,6-pentakisphosphate + ATP + H(+) = 1,5-bis(diphospho)-1D-myo-inositol 2,3,4,6-tetrakisphosphate + ADP</text>
        <dbReference type="Rhea" id="RHEA:10276"/>
        <dbReference type="ChEBI" id="CHEBI:15378"/>
        <dbReference type="ChEBI" id="CHEBI:30616"/>
        <dbReference type="ChEBI" id="CHEBI:58628"/>
        <dbReference type="ChEBI" id="CHEBI:77983"/>
        <dbReference type="ChEBI" id="CHEBI:456216"/>
        <dbReference type="EC" id="2.7.4.24"/>
    </reaction>
    <physiologicalReaction direction="left-to-right" evidence="12">
        <dbReference type="Rhea" id="RHEA:10277"/>
    </physiologicalReaction>
</comment>
<dbReference type="Pfam" id="PF00328">
    <property type="entry name" value="His_Phos_2"/>
    <property type="match status" value="1"/>
</dbReference>
<keyword evidence="9 15" id="KW-0418">Kinase</keyword>
<comment type="subcellular location">
    <subcellularLocation>
        <location evidence="1">Cell membrane</location>
    </subcellularLocation>
    <subcellularLocation>
        <location evidence="2 15">Cytoplasm</location>
        <location evidence="2 15">Cytosol</location>
    </subcellularLocation>
</comment>
<evidence type="ECO:0000256" key="3">
    <source>
        <dbReference type="ARBA" id="ARBA00005609"/>
    </source>
</evidence>
<dbReference type="FunFam" id="3.40.50.11950:FF:000003">
    <property type="entry name" value="Inositol hexakisphosphate and diphosphoinositol-pentakisphosphate kinase"/>
    <property type="match status" value="1"/>
</dbReference>
<comment type="similarity">
    <text evidence="3 15">Belongs to the histidine acid phosphatase family. VIP1 subfamily.</text>
</comment>
<dbReference type="Pfam" id="PF18086">
    <property type="entry name" value="PPIP5K2_N"/>
    <property type="match status" value="1"/>
</dbReference>
<keyword evidence="6" id="KW-0597">Phosphoprotein</keyword>
<dbReference type="InterPro" id="IPR037446">
    <property type="entry name" value="His_Pase_VIP1"/>
</dbReference>
<dbReference type="GO" id="GO:0005524">
    <property type="term" value="F:ATP binding"/>
    <property type="evidence" value="ECO:0007669"/>
    <property type="project" value="UniProtKB-KW"/>
</dbReference>
<evidence type="ECO:0000256" key="11">
    <source>
        <dbReference type="ARBA" id="ARBA00023136"/>
    </source>
</evidence>
<evidence type="ECO:0000256" key="2">
    <source>
        <dbReference type="ARBA" id="ARBA00004514"/>
    </source>
</evidence>
<dbReference type="SUPFAM" id="SSF56059">
    <property type="entry name" value="Glutathione synthetase ATP-binding domain-like"/>
    <property type="match status" value="1"/>
</dbReference>
<dbReference type="GO" id="GO:0005829">
    <property type="term" value="C:cytosol"/>
    <property type="evidence" value="ECO:0007669"/>
    <property type="project" value="UniProtKB-SubCell"/>
</dbReference>
<keyword evidence="5 15" id="KW-0963">Cytoplasm</keyword>
<dbReference type="FunFam" id="3.30.470.20:FF:000003">
    <property type="entry name" value="Inositol hexakisphosphate and diphosphoinositol-pentakisphosphate kinase"/>
    <property type="match status" value="1"/>
</dbReference>
<evidence type="ECO:0000256" key="12">
    <source>
        <dbReference type="ARBA" id="ARBA00033696"/>
    </source>
</evidence>
<keyword evidence="18" id="KW-1185">Reference proteome</keyword>
<dbReference type="GeneID" id="111160646"/>
<dbReference type="RefSeq" id="XP_022379706.1">
    <property type="nucleotide sequence ID" value="XM_022523998.1"/>
</dbReference>
<feature type="region of interest" description="Disordered" evidence="16">
    <location>
        <begin position="1123"/>
        <end position="1170"/>
    </location>
</feature>
<evidence type="ECO:0000256" key="10">
    <source>
        <dbReference type="ARBA" id="ARBA00022840"/>
    </source>
</evidence>
<evidence type="ECO:0000256" key="16">
    <source>
        <dbReference type="SAM" id="MobiDB-lite"/>
    </source>
</evidence>
<feature type="domain" description="VIP1 N-terminal" evidence="17">
    <location>
        <begin position="55"/>
        <end position="144"/>
    </location>
</feature>
<dbReference type="FunFam" id="3.40.50.11950:FF:000001">
    <property type="entry name" value="Inositol hexakisphosphate and diphosphoinositol-pentakisphosphate kinase"/>
    <property type="match status" value="1"/>
</dbReference>
<keyword evidence="7 15" id="KW-0808">Transferase</keyword>
<dbReference type="SUPFAM" id="SSF53254">
    <property type="entry name" value="Phosphoglycerate mutase-like"/>
    <property type="match status" value="1"/>
</dbReference>
<sequence>MWSLPANEGESATAHFFLGAGDEGLGTREIGMRTEESDSELLEDEEDEVPPEPQIIVGICAMTKKSKSKPMTQILERLCRFDYLTVIILGEDVILNEPVENWPSCHCLISFHSKGFPLDKAVAYSKLRNPFLINDLAMQYYIQDRREVYRILQEEGIDLPRYAVLNRDPARPEECNLIEGEDQVEVNGAVFPKPFVEKPVSAEDHNVYIYYPSSAGGGSQRLFRKIGSRSSVYSPESSVRKTGSYIYEEFMPTDGTDVKVYTVGPDYAHAEARKSPALDGKVERDSEGKEIRYPVMLTAMEKLVARKVCVAFKQTVCGFDLLRANGHSFVCDVNGFSFVKNSMKYYDDCAKILGNTIMRELAPQFQIPWSIPTEAEDIPIVPTTSGTMMELRCVIAIIRHGDRTPKQKMKMEVTHPRFFSLFEKHGGYKTGKLKLKRPEQLQEVLDITRLLLAELEKEPGGEIEEKTGKLEQLKSVLEMYGHFSGINRKVQLTYYPHGVKATNEGQDPQQEALAPSLLLVLKWGGELTPDGRVQAEELGRAFRCMYPGGQGDYAGFPGCGLLRLHSTFRHDLKIYASDEGRVQMTAAAFAKGLLALEGELTPILVQMVKSANMNGLLDSDGDSLSSCQHRVKARLHHILQQDAPFGPEDYDQLAPTGSTSLLNSMAVIQNPVKVCDQVFALIENLTHQIRERMQDPKSVDLQLYHSETLELMLQRWSKLERDFRQKSGRYDISKIPDIYDCVKYDVQHNGSLGLQGTAELLRLSKALADVVIPQEYGISREEKLEIAVGFCLPLLRKILLDLQRTHEDEYSRGVLSPGRHVRTRLYFTSESHVHSLLSVFRYGGLLDETQDAQWQRALAYLSAISELNYMTQIVIMLYEDNTRDPLSEERFHVELHFSPGVKGVEEEGSAPTGCGFRPASSENEEMKTDQGSMENLCPGKASDEPDRALQTSPQPPEGPGLPRRSPLIRNRKAGSMEVLSETSSSRPGGYRLFSSARPPTEMKQSGLGSQCTGLFSTTVLGGSSSAPNLQDYARSHGKKLPPASLKHRDGFEGCSMVPTIYPLETLHNALSLRQVSEFLSRVCQRHTDAQAQASAALFDSMHSNQASDSLFSPPRTLHSPTLQLRQRSEKPPWYSSGPSSTVSSAGPSSPTAVDGNCPFGFSDQPSVSSHMIEEHQSLGMLPRNGEQEFPIEGVQEPFESSQSSQEPPVETSQPCQEVAEVISQPCQEVPDISQSCQDIPEEVSQPCQEVPDISQPCQESHDNVDQICQKVPQIHQPCQKASHLCQKISDEACQLCLENPEVSHPSQEVPVEVGRLAHGFPRGVGDLVQEIHMEVGKPTQETPEELSQPCQEFFAEVNRLTQEASAINLLSQDILEADKPSQEFPGEDDLQVQEVPEVNQESWVASEVIDQLPGEGIPQAQYPSSDPNPQSQSLAHDQYSPLPPATCD</sequence>
<evidence type="ECO:0000256" key="7">
    <source>
        <dbReference type="ARBA" id="ARBA00022679"/>
    </source>
</evidence>
<comment type="function">
    <text evidence="14">Bifunctional inositol kinase that acts in concert with the IP6K kinases IP6K1, IP6K2 and IP6K3 to synthesize the diphosphate group-containing inositol pyrophosphates diphosphoinositol pentakisphosphate, PP-InsP5, and bis-diphosphoinositol tetrakisphosphate, (PP)2-InsP4. PP-InsP5 and (PP)2-InsP4, also respectively called InsP7 and InsP8, regulate a variety of cellular processes, including apoptosis, vesicle trafficking, cytoskeletal dynamics, exocytosis, insulin signaling and neutrophil activation. Phosphorylates inositol hexakisphosphate (InsP6) at position 1 to produce PP-InsP5 which is in turn phosphorylated by IP6Ks to produce (PP)2-InsP4. Alternatively, phosphorylates PP-InsP5 at position 1, produced by IP6Ks from InsP6, to produce (PP)2-InsP4. Activated when cells are exposed to hyperosmotic stress.</text>
</comment>
<feature type="compositionally biased region" description="Low complexity" evidence="16">
    <location>
        <begin position="1135"/>
        <end position="1153"/>
    </location>
</feature>
<evidence type="ECO:0000313" key="19">
    <source>
        <dbReference type="RefSeq" id="XP_022379706.1"/>
    </source>
</evidence>
<dbReference type="GO" id="GO:0005886">
    <property type="term" value="C:plasma membrane"/>
    <property type="evidence" value="ECO:0007669"/>
    <property type="project" value="UniProtKB-SubCell"/>
</dbReference>
<feature type="compositionally biased region" description="Polar residues" evidence="16">
    <location>
        <begin position="1421"/>
        <end position="1435"/>
    </location>
</feature>
<dbReference type="InterPro" id="IPR040557">
    <property type="entry name" value="VIP1_N"/>
</dbReference>
<dbReference type="GO" id="GO:0052723">
    <property type="term" value="F:inositol hexakisphosphate 1-kinase activity"/>
    <property type="evidence" value="ECO:0007669"/>
    <property type="project" value="RHEA"/>
</dbReference>
<evidence type="ECO:0000256" key="15">
    <source>
        <dbReference type="RuleBase" id="RU365032"/>
    </source>
</evidence>
<dbReference type="PANTHER" id="PTHR12750:SF11">
    <property type="entry name" value="INOSITOL HEXAKISPHOSPHATE AND DIPHOSPHOINOSITOL-PENTAKISPHOSPHATE KINASE 1"/>
    <property type="match status" value="1"/>
</dbReference>
<dbReference type="CDD" id="cd07061">
    <property type="entry name" value="HP_HAP_like"/>
    <property type="match status" value="1"/>
</dbReference>
<dbReference type="InterPro" id="IPR029033">
    <property type="entry name" value="His_PPase_superfam"/>
</dbReference>
<organism evidence="18 19">
    <name type="scientific">Enhydra lutris kenyoni</name>
    <name type="common">northern sea otter</name>
    <dbReference type="NCBI Taxonomy" id="391180"/>
    <lineage>
        <taxon>Eukaryota</taxon>
        <taxon>Metazoa</taxon>
        <taxon>Chordata</taxon>
        <taxon>Craniata</taxon>
        <taxon>Vertebrata</taxon>
        <taxon>Euteleostomi</taxon>
        <taxon>Mammalia</taxon>
        <taxon>Eutheria</taxon>
        <taxon>Laurasiatheria</taxon>
        <taxon>Carnivora</taxon>
        <taxon>Caniformia</taxon>
        <taxon>Musteloidea</taxon>
        <taxon>Mustelidae</taxon>
        <taxon>Lutrinae</taxon>
        <taxon>Enhydra</taxon>
    </lineage>
</organism>
<dbReference type="InterPro" id="IPR033379">
    <property type="entry name" value="Acid_Pase_AS"/>
</dbReference>
<gene>
    <name evidence="19" type="primary">LOC111160646</name>
</gene>
<dbReference type="GO" id="GO:0006020">
    <property type="term" value="P:inositol metabolic process"/>
    <property type="evidence" value="ECO:0007669"/>
    <property type="project" value="TreeGrafter"/>
</dbReference>
<accession>A0A2Y9L1A9</accession>
<dbReference type="PROSITE" id="PS00616">
    <property type="entry name" value="HIS_ACID_PHOSPHAT_1"/>
    <property type="match status" value="1"/>
</dbReference>
<comment type="catalytic activity">
    <reaction evidence="13">
        <text>1D-myo-inositol hexakisphosphate + ATP = 1-diphospho-1D-myo-inositol 2,3,4,5,6-pentakisphosphate + ADP</text>
        <dbReference type="Rhea" id="RHEA:37459"/>
        <dbReference type="ChEBI" id="CHEBI:30616"/>
        <dbReference type="ChEBI" id="CHEBI:58130"/>
        <dbReference type="ChEBI" id="CHEBI:74946"/>
        <dbReference type="ChEBI" id="CHEBI:456216"/>
        <dbReference type="EC" id="2.7.4.24"/>
    </reaction>
    <physiologicalReaction direction="left-to-right" evidence="13">
        <dbReference type="Rhea" id="RHEA:37460"/>
    </physiologicalReaction>
</comment>
<keyword evidence="11" id="KW-0472">Membrane</keyword>
<dbReference type="Gene3D" id="3.30.470.20">
    <property type="entry name" value="ATP-grasp fold, B domain"/>
    <property type="match status" value="1"/>
</dbReference>
<evidence type="ECO:0000256" key="13">
    <source>
        <dbReference type="ARBA" id="ARBA00034629"/>
    </source>
</evidence>
<reference evidence="19" key="1">
    <citation type="submission" date="2025-08" db="UniProtKB">
        <authorList>
            <consortium name="RefSeq"/>
        </authorList>
    </citation>
    <scope>IDENTIFICATION</scope>
    <source>
        <tissue evidence="19">Blood</tissue>
    </source>
</reference>
<evidence type="ECO:0000256" key="6">
    <source>
        <dbReference type="ARBA" id="ARBA00022553"/>
    </source>
</evidence>
<dbReference type="GO" id="GO:0032958">
    <property type="term" value="P:inositol phosphate biosynthetic process"/>
    <property type="evidence" value="ECO:0007669"/>
    <property type="project" value="TreeGrafter"/>
</dbReference>
<feature type="region of interest" description="Disordered" evidence="16">
    <location>
        <begin position="1412"/>
        <end position="1448"/>
    </location>
</feature>
<comment type="function">
    <text evidence="15">Bifunctional inositol kinase that acts in concert with the IP6K kinases to synthesize the diphosphate group-containing inositol pyrophosphates diphosphoinositol pentakisphosphate, PP-InsP5, and bis-diphosphoinositol tetrakisphosphate, (PP)2-InsP4. PP-InsP5 and (PP)2-InsP4, also respectively called InsP7 and InsP8, may regulate a variety of cellular processes, including apoptosis, vesicle trafficking, cytoskeletal dynamics, and exocytosis. Phosphorylates inositol hexakisphosphate (InsP6).</text>
</comment>
<keyword evidence="4" id="KW-1003">Cell membrane</keyword>
<evidence type="ECO:0000256" key="9">
    <source>
        <dbReference type="ARBA" id="ARBA00022777"/>
    </source>
</evidence>
<name>A0A2Y9L1A9_ENHLU</name>
<feature type="compositionally biased region" description="Low complexity" evidence="16">
    <location>
        <begin position="1195"/>
        <end position="1214"/>
    </location>
</feature>
<proteinExistence type="inferred from homology"/>
<dbReference type="GO" id="GO:0033857">
    <property type="term" value="F:5-diphosphoinositol pentakisphosphate 1-kinase activity"/>
    <property type="evidence" value="ECO:0007669"/>
    <property type="project" value="TreeGrafter"/>
</dbReference>
<evidence type="ECO:0000256" key="5">
    <source>
        <dbReference type="ARBA" id="ARBA00022490"/>
    </source>
</evidence>
<evidence type="ECO:0000256" key="1">
    <source>
        <dbReference type="ARBA" id="ARBA00004236"/>
    </source>
</evidence>